<evidence type="ECO:0000256" key="3">
    <source>
        <dbReference type="ARBA" id="ARBA00012236"/>
    </source>
</evidence>
<dbReference type="PROSITE" id="PS51918">
    <property type="entry name" value="RADICAL_SAM"/>
    <property type="match status" value="1"/>
</dbReference>
<dbReference type="UniPathway" id="UPA00078">
    <property type="reaction ID" value="UER00162"/>
</dbReference>
<comment type="function">
    <text evidence="13">Catalyzes the conversion of dethiobiotin (DTB) to biotin by the insertion of a sulfur atom into dethiobiotin via a radical-based mechanism.</text>
</comment>
<dbReference type="GO" id="GO:0051539">
    <property type="term" value="F:4 iron, 4 sulfur cluster binding"/>
    <property type="evidence" value="ECO:0007669"/>
    <property type="project" value="UniProtKB-KW"/>
</dbReference>
<dbReference type="GO" id="GO:0005506">
    <property type="term" value="F:iron ion binding"/>
    <property type="evidence" value="ECO:0007669"/>
    <property type="project" value="UniProtKB-UniRule"/>
</dbReference>
<keyword evidence="5 13" id="KW-0808">Transferase</keyword>
<keyword evidence="8 13" id="KW-0479">Metal-binding</keyword>
<dbReference type="InterPro" id="IPR024177">
    <property type="entry name" value="Biotin_synthase"/>
</dbReference>
<evidence type="ECO:0000256" key="6">
    <source>
        <dbReference type="ARBA" id="ARBA00022691"/>
    </source>
</evidence>
<dbReference type="Pfam" id="PF04055">
    <property type="entry name" value="Radical_SAM"/>
    <property type="match status" value="1"/>
</dbReference>
<dbReference type="EMBL" id="AZEG01000008">
    <property type="protein sequence ID" value="KRL37933.1"/>
    <property type="molecule type" value="Genomic_DNA"/>
</dbReference>
<dbReference type="InterPro" id="IPR002684">
    <property type="entry name" value="Biotin_synth/BioAB"/>
</dbReference>
<keyword evidence="6 13" id="KW-0949">S-adenosyl-L-methionine</keyword>
<comment type="pathway">
    <text evidence="1 13">Cofactor biosynthesis; biotin biosynthesis; biotin from 7,8-diaminononanoate: step 2/2.</text>
</comment>
<feature type="binding site" evidence="13 14">
    <location>
        <position position="137"/>
    </location>
    <ligand>
        <name>[2Fe-2S] cluster</name>
        <dbReference type="ChEBI" id="CHEBI:190135"/>
    </ligand>
</feature>
<name>A0A0R1PZK9_9LACO</name>
<dbReference type="InterPro" id="IPR010722">
    <property type="entry name" value="BATS_dom"/>
</dbReference>
<dbReference type="HAMAP" id="MF_01694">
    <property type="entry name" value="BioB"/>
    <property type="match status" value="1"/>
</dbReference>
<evidence type="ECO:0000256" key="7">
    <source>
        <dbReference type="ARBA" id="ARBA00022714"/>
    </source>
</evidence>
<dbReference type="NCBIfam" id="TIGR00433">
    <property type="entry name" value="bioB"/>
    <property type="match status" value="1"/>
</dbReference>
<feature type="binding site" evidence="13 14">
    <location>
        <position position="197"/>
    </location>
    <ligand>
        <name>[2Fe-2S] cluster</name>
        <dbReference type="ChEBI" id="CHEBI:190135"/>
    </ligand>
</feature>
<keyword evidence="9 13" id="KW-0093">Biotin biosynthesis</keyword>
<feature type="domain" description="Radical SAM core" evidence="15">
    <location>
        <begin position="46"/>
        <end position="272"/>
    </location>
</feature>
<dbReference type="Proteomes" id="UP000051155">
    <property type="component" value="Unassembled WGS sequence"/>
</dbReference>
<dbReference type="CDD" id="cd01335">
    <property type="entry name" value="Radical_SAM"/>
    <property type="match status" value="1"/>
</dbReference>
<dbReference type="SFLD" id="SFLDS00029">
    <property type="entry name" value="Radical_SAM"/>
    <property type="match status" value="1"/>
</dbReference>
<dbReference type="STRING" id="1423812.FD20_GL002471"/>
<evidence type="ECO:0000256" key="11">
    <source>
        <dbReference type="ARBA" id="ARBA00023014"/>
    </source>
</evidence>
<evidence type="ECO:0000256" key="2">
    <source>
        <dbReference type="ARBA" id="ARBA00010765"/>
    </source>
</evidence>
<dbReference type="PATRIC" id="fig|1423812.3.peg.2626"/>
<keyword evidence="10 13" id="KW-0408">Iron</keyword>
<dbReference type="Gene3D" id="3.20.20.70">
    <property type="entry name" value="Aldolase class I"/>
    <property type="match status" value="1"/>
</dbReference>
<dbReference type="PANTHER" id="PTHR22976">
    <property type="entry name" value="BIOTIN SYNTHASE"/>
    <property type="match status" value="1"/>
</dbReference>
<dbReference type="SMART" id="SM00876">
    <property type="entry name" value="BATS"/>
    <property type="match status" value="1"/>
</dbReference>
<dbReference type="SFLD" id="SFLDG01060">
    <property type="entry name" value="BATS_domain_containing"/>
    <property type="match status" value="1"/>
</dbReference>
<proteinExistence type="inferred from homology"/>
<evidence type="ECO:0000256" key="12">
    <source>
        <dbReference type="ARBA" id="ARBA00051157"/>
    </source>
</evidence>
<evidence type="ECO:0000256" key="8">
    <source>
        <dbReference type="ARBA" id="ARBA00022723"/>
    </source>
</evidence>
<evidence type="ECO:0000256" key="5">
    <source>
        <dbReference type="ARBA" id="ARBA00022679"/>
    </source>
</evidence>
<gene>
    <name evidence="13" type="primary">bioB</name>
    <name evidence="16" type="ORF">FD20_GL002471</name>
</gene>
<dbReference type="InterPro" id="IPR013785">
    <property type="entry name" value="Aldolase_TIM"/>
</dbReference>
<dbReference type="EC" id="2.8.1.6" evidence="3 13"/>
<evidence type="ECO:0000256" key="10">
    <source>
        <dbReference type="ARBA" id="ARBA00023004"/>
    </source>
</evidence>
<protein>
    <recommendedName>
        <fullName evidence="3 13">Biotin synthase</fullName>
        <ecNumber evidence="3 13">2.8.1.6</ecNumber>
    </recommendedName>
</protein>
<keyword evidence="17" id="KW-1185">Reference proteome</keyword>
<evidence type="ECO:0000313" key="16">
    <source>
        <dbReference type="EMBL" id="KRL37933.1"/>
    </source>
</evidence>
<evidence type="ECO:0000256" key="14">
    <source>
        <dbReference type="PIRSR" id="PIRSR001619-1"/>
    </source>
</evidence>
<dbReference type="PANTHER" id="PTHR22976:SF2">
    <property type="entry name" value="BIOTIN SYNTHASE, MITOCHONDRIAL"/>
    <property type="match status" value="1"/>
</dbReference>
<comment type="similarity">
    <text evidence="2 13">Belongs to the radical SAM superfamily. Biotin synthase family.</text>
</comment>
<dbReference type="RefSeq" id="WP_057736651.1">
    <property type="nucleotide sequence ID" value="NZ_AZEG01000008.1"/>
</dbReference>
<dbReference type="Pfam" id="PF06968">
    <property type="entry name" value="BATS"/>
    <property type="match status" value="1"/>
</dbReference>
<dbReference type="GO" id="GO:0051537">
    <property type="term" value="F:2 iron, 2 sulfur cluster binding"/>
    <property type="evidence" value="ECO:0007669"/>
    <property type="project" value="UniProtKB-KW"/>
</dbReference>
<accession>A0A0R1PZK9</accession>
<evidence type="ECO:0000259" key="15">
    <source>
        <dbReference type="PROSITE" id="PS51918"/>
    </source>
</evidence>
<dbReference type="AlphaFoldDB" id="A0A0R1PZK9"/>
<feature type="binding site" evidence="13 14">
    <location>
        <position position="68"/>
    </location>
    <ligand>
        <name>[4Fe-4S] cluster</name>
        <dbReference type="ChEBI" id="CHEBI:49883"/>
        <note>4Fe-4S-S-AdoMet</note>
    </ligand>
</feature>
<keyword evidence="7 13" id="KW-0001">2Fe-2S</keyword>
<comment type="cofactor">
    <cofactor evidence="14">
        <name>[2Fe-2S] cluster</name>
        <dbReference type="ChEBI" id="CHEBI:190135"/>
    </cofactor>
    <text evidence="14">Binds 1 [2Fe-2S] cluster. The cluster is coordinated with 3 cysteines and 1 arginine.</text>
</comment>
<comment type="catalytic activity">
    <reaction evidence="12 13">
        <text>(4R,5S)-dethiobiotin + (sulfur carrier)-SH + 2 reduced [2Fe-2S]-[ferredoxin] + 2 S-adenosyl-L-methionine = (sulfur carrier)-H + biotin + 2 5'-deoxyadenosine + 2 L-methionine + 2 oxidized [2Fe-2S]-[ferredoxin]</text>
        <dbReference type="Rhea" id="RHEA:22060"/>
        <dbReference type="Rhea" id="RHEA-COMP:10000"/>
        <dbReference type="Rhea" id="RHEA-COMP:10001"/>
        <dbReference type="Rhea" id="RHEA-COMP:14737"/>
        <dbReference type="Rhea" id="RHEA-COMP:14739"/>
        <dbReference type="ChEBI" id="CHEBI:17319"/>
        <dbReference type="ChEBI" id="CHEBI:29917"/>
        <dbReference type="ChEBI" id="CHEBI:33737"/>
        <dbReference type="ChEBI" id="CHEBI:33738"/>
        <dbReference type="ChEBI" id="CHEBI:57586"/>
        <dbReference type="ChEBI" id="CHEBI:57844"/>
        <dbReference type="ChEBI" id="CHEBI:59789"/>
        <dbReference type="ChEBI" id="CHEBI:64428"/>
        <dbReference type="ChEBI" id="CHEBI:149473"/>
        <dbReference type="EC" id="2.8.1.6"/>
    </reaction>
</comment>
<feature type="binding site" evidence="13 14">
    <location>
        <position position="267"/>
    </location>
    <ligand>
        <name>[2Fe-2S] cluster</name>
        <dbReference type="ChEBI" id="CHEBI:190135"/>
    </ligand>
</feature>
<comment type="cofactor">
    <cofactor evidence="13 14">
        <name>[4Fe-4S] cluster</name>
        <dbReference type="ChEBI" id="CHEBI:49883"/>
    </cofactor>
    <text evidence="13 14">Binds 1 [4Fe-4S] cluster. The cluster is coordinated with 3 cysteines and an exchangeable S-adenosyl-L-methionine.</text>
</comment>
<feature type="binding site" evidence="13 14">
    <location>
        <position position="65"/>
    </location>
    <ligand>
        <name>[4Fe-4S] cluster</name>
        <dbReference type="ChEBI" id="CHEBI:49883"/>
        <note>4Fe-4S-S-AdoMet</note>
    </ligand>
</feature>
<comment type="caution">
    <text evidence="16">The sequence shown here is derived from an EMBL/GenBank/DDBJ whole genome shotgun (WGS) entry which is preliminary data.</text>
</comment>
<comment type="subunit">
    <text evidence="13">Homodimer.</text>
</comment>
<feature type="binding site" evidence="13 14">
    <location>
        <position position="61"/>
    </location>
    <ligand>
        <name>[4Fe-4S] cluster</name>
        <dbReference type="ChEBI" id="CHEBI:49883"/>
        <note>4Fe-4S-S-AdoMet</note>
    </ligand>
</feature>
<dbReference type="SUPFAM" id="SSF102114">
    <property type="entry name" value="Radical SAM enzymes"/>
    <property type="match status" value="1"/>
</dbReference>
<organism evidence="16 17">
    <name type="scientific">Liquorilactobacillus uvarum DSM 19971</name>
    <dbReference type="NCBI Taxonomy" id="1423812"/>
    <lineage>
        <taxon>Bacteria</taxon>
        <taxon>Bacillati</taxon>
        <taxon>Bacillota</taxon>
        <taxon>Bacilli</taxon>
        <taxon>Lactobacillales</taxon>
        <taxon>Lactobacillaceae</taxon>
        <taxon>Liquorilactobacillus</taxon>
    </lineage>
</organism>
<dbReference type="InterPro" id="IPR058240">
    <property type="entry name" value="rSAM_sf"/>
</dbReference>
<keyword evidence="4 13" id="KW-0004">4Fe-4S</keyword>
<dbReference type="InterPro" id="IPR007197">
    <property type="entry name" value="rSAM"/>
</dbReference>
<dbReference type="SFLD" id="SFLDG01278">
    <property type="entry name" value="biotin_synthase_like"/>
    <property type="match status" value="1"/>
</dbReference>
<evidence type="ECO:0000256" key="13">
    <source>
        <dbReference type="HAMAP-Rule" id="MF_01694"/>
    </source>
</evidence>
<dbReference type="GO" id="GO:0004076">
    <property type="term" value="F:biotin synthase activity"/>
    <property type="evidence" value="ECO:0007669"/>
    <property type="project" value="UniProtKB-UniRule"/>
</dbReference>
<sequence length="320" mass="36218">MKLAQKILIENREITEEEALNILHSEEEWWSIFAAGVYLKNQVSRNSLRLNVLLSAKQGICNEDCGYCAQSRRSTEKIEKYGLVPNAVILKKAILAKKNHATVFCIALSGTKPSKKEVNQLCEIIPIIKKRLNLEICLSAGFVDDKQLEQLKNVGIDRINHNLNTPRENYRKIASTHNYDDRCATLEKVHDHQINVCSGFICGMGETDEELVELAFDLKRRNPFSIPVNFLLAIDGTPLAGKNELTPLKCLKIMVMMRFIFPNKELRLSAGREKHFGYLQSMALLLVNSTFLGDYLTEEGGNKNVDLDILRTLGLNIENN</sequence>
<evidence type="ECO:0000256" key="4">
    <source>
        <dbReference type="ARBA" id="ARBA00022485"/>
    </source>
</evidence>
<evidence type="ECO:0000256" key="1">
    <source>
        <dbReference type="ARBA" id="ARBA00004942"/>
    </source>
</evidence>
<evidence type="ECO:0000256" key="9">
    <source>
        <dbReference type="ARBA" id="ARBA00022756"/>
    </source>
</evidence>
<dbReference type="InterPro" id="IPR006638">
    <property type="entry name" value="Elp3/MiaA/NifB-like_rSAM"/>
</dbReference>
<dbReference type="GO" id="GO:0009102">
    <property type="term" value="P:biotin biosynthetic process"/>
    <property type="evidence" value="ECO:0007669"/>
    <property type="project" value="UniProtKB-UniRule"/>
</dbReference>
<evidence type="ECO:0000313" key="17">
    <source>
        <dbReference type="Proteomes" id="UP000051155"/>
    </source>
</evidence>
<keyword evidence="11 13" id="KW-0411">Iron-sulfur</keyword>
<dbReference type="SMART" id="SM00729">
    <property type="entry name" value="Elp3"/>
    <property type="match status" value="1"/>
</dbReference>
<comment type="cofactor">
    <cofactor evidence="13">
        <name>[2Fe-2S] cluster</name>
        <dbReference type="ChEBI" id="CHEBI:190135"/>
    </cofactor>
    <text evidence="13">Binds 1 [2Fe-2S] cluster. The cluster is coordinated with 3 cysteines and 1 arginine.</text>
</comment>
<feature type="binding site" evidence="13 14">
    <location>
        <position position="105"/>
    </location>
    <ligand>
        <name>[2Fe-2S] cluster</name>
        <dbReference type="ChEBI" id="CHEBI:190135"/>
    </ligand>
</feature>
<reference evidence="16 17" key="1">
    <citation type="journal article" date="2015" name="Genome Announc.">
        <title>Expanding the biotechnology potential of lactobacilli through comparative genomics of 213 strains and associated genera.</title>
        <authorList>
            <person name="Sun Z."/>
            <person name="Harris H.M."/>
            <person name="McCann A."/>
            <person name="Guo C."/>
            <person name="Argimon S."/>
            <person name="Zhang W."/>
            <person name="Yang X."/>
            <person name="Jeffery I.B."/>
            <person name="Cooney J.C."/>
            <person name="Kagawa T.F."/>
            <person name="Liu W."/>
            <person name="Song Y."/>
            <person name="Salvetti E."/>
            <person name="Wrobel A."/>
            <person name="Rasinkangas P."/>
            <person name="Parkhill J."/>
            <person name="Rea M.C."/>
            <person name="O'Sullivan O."/>
            <person name="Ritari J."/>
            <person name="Douillard F.P."/>
            <person name="Paul Ross R."/>
            <person name="Yang R."/>
            <person name="Briner A.E."/>
            <person name="Felis G.E."/>
            <person name="de Vos W.M."/>
            <person name="Barrangou R."/>
            <person name="Klaenhammer T.R."/>
            <person name="Caufield P.W."/>
            <person name="Cui Y."/>
            <person name="Zhang H."/>
            <person name="O'Toole P.W."/>
        </authorList>
    </citation>
    <scope>NUCLEOTIDE SEQUENCE [LARGE SCALE GENOMIC DNA]</scope>
    <source>
        <strain evidence="16 17">DSM 19971</strain>
    </source>
</reference>
<dbReference type="PIRSF" id="PIRSF001619">
    <property type="entry name" value="Biotin_synth"/>
    <property type="match status" value="1"/>
</dbReference>